<evidence type="ECO:0000313" key="3">
    <source>
        <dbReference type="RefSeq" id="XP_030379453.1"/>
    </source>
</evidence>
<dbReference type="OrthoDB" id="767661at2759"/>
<dbReference type="Pfam" id="PF01535">
    <property type="entry name" value="PPR"/>
    <property type="match status" value="1"/>
</dbReference>
<organism evidence="2 3">
    <name type="scientific">Drosophila lebanonensis</name>
    <name type="common">Fruit fly</name>
    <name type="synonym">Scaptodrosophila lebanonensis</name>
    <dbReference type="NCBI Taxonomy" id="7225"/>
    <lineage>
        <taxon>Eukaryota</taxon>
        <taxon>Metazoa</taxon>
        <taxon>Ecdysozoa</taxon>
        <taxon>Arthropoda</taxon>
        <taxon>Hexapoda</taxon>
        <taxon>Insecta</taxon>
        <taxon>Pterygota</taxon>
        <taxon>Neoptera</taxon>
        <taxon>Endopterygota</taxon>
        <taxon>Diptera</taxon>
        <taxon>Brachycera</taxon>
        <taxon>Muscomorpha</taxon>
        <taxon>Ephydroidea</taxon>
        <taxon>Drosophilidae</taxon>
        <taxon>Scaptodrosophila</taxon>
    </lineage>
</organism>
<dbReference type="GO" id="GO:0005634">
    <property type="term" value="C:nucleus"/>
    <property type="evidence" value="ECO:0007669"/>
    <property type="project" value="TreeGrafter"/>
</dbReference>
<dbReference type="PANTHER" id="PTHR46669:SF2">
    <property type="entry name" value="EG:BACN32G11.3 PROTEIN"/>
    <property type="match status" value="1"/>
</dbReference>
<name>A0A6J2TWB0_DROLE</name>
<reference evidence="3" key="1">
    <citation type="submission" date="2025-08" db="UniProtKB">
        <authorList>
            <consortium name="RefSeq"/>
        </authorList>
    </citation>
    <scope>IDENTIFICATION</scope>
    <source>
        <strain evidence="3">11010-0011.00</strain>
        <tissue evidence="3">Whole body</tissue>
    </source>
</reference>
<dbReference type="GeneID" id="115627783"/>
<dbReference type="GO" id="GO:0070129">
    <property type="term" value="P:regulation of mitochondrial translation"/>
    <property type="evidence" value="ECO:0007669"/>
    <property type="project" value="TreeGrafter"/>
</dbReference>
<dbReference type="RefSeq" id="XP_030379453.1">
    <property type="nucleotide sequence ID" value="XM_030523593.1"/>
</dbReference>
<dbReference type="InterPro" id="IPR002885">
    <property type="entry name" value="PPR_rpt"/>
</dbReference>
<feature type="repeat" description="PPR" evidence="1">
    <location>
        <begin position="212"/>
        <end position="246"/>
    </location>
</feature>
<keyword evidence="2" id="KW-1185">Reference proteome</keyword>
<dbReference type="PANTHER" id="PTHR46669">
    <property type="entry name" value="LEUCINE-RICH PPR MOTIF-CONTAINING PROTEIN, MITOCHONDRIAL"/>
    <property type="match status" value="1"/>
</dbReference>
<evidence type="ECO:0000256" key="1">
    <source>
        <dbReference type="PROSITE-ProRule" id="PRU00708"/>
    </source>
</evidence>
<proteinExistence type="predicted"/>
<gene>
    <name evidence="3" type="primary">LOC115627783</name>
</gene>
<dbReference type="GO" id="GO:0003730">
    <property type="term" value="F:mRNA 3'-UTR binding"/>
    <property type="evidence" value="ECO:0007669"/>
    <property type="project" value="TreeGrafter"/>
</dbReference>
<accession>A0A6J2TWB0</accession>
<dbReference type="InterPro" id="IPR033490">
    <property type="entry name" value="LRP130"/>
</dbReference>
<dbReference type="InterPro" id="IPR011990">
    <property type="entry name" value="TPR-like_helical_dom_sf"/>
</dbReference>
<dbReference type="CTD" id="31095"/>
<dbReference type="AlphaFoldDB" id="A0A6J2TWB0"/>
<evidence type="ECO:0000313" key="2">
    <source>
        <dbReference type="Proteomes" id="UP000504634"/>
    </source>
</evidence>
<sequence>MQHTRFLHNLCLRFTRVGQLRAVSGAYKYNSLHYATTTTTATALVNAHALARAHYASIAARRPRRTAQSKTNNNNTGSGISIEELWTHLESYYKQHGLLHYEQCQRVLELLENSSGGSNGNDKDGNPDVPVHLTGAQLHFLLGACVPELLPAQSANERLQLFQRLWVQLRRREQLKLAHYETQLQMLQQNQLPLADHRALLADIAVFNGDADASLYRMLLDVACANGSMRQATELLAEMRERNFALTEHNFHALLLGHARNGDLNGVETVLASMRAASIASNPTTQALRIVAYVENEQPEKARELLQSHSGSFNVPHLLQMLHSALRTKNVDSELLEQLVRELPKDYVSSVDVPPALRSLCIELLHHGRQSEMMQLVAMLPAPKYNENQSVDSYGVLLLQELFRARVPLEQTLDFARGLRERGQNTRALHLVADMALRRQPALALSFFEALIAANEQLRPHYFWPLLLHHRQRDGESGVLRILDEMKRLRVECDDETLRTYVLPNLWQTLQDPVQGMQKLDACGVRASQVLGLVLAQLLQQQLILPAMELLQRYPTRLELSTLMQPLTAVAVHVRATKRYQQFAQLLQALTQHALQRDDDFVGALLLQMCGPQTRLRQDAAALQRFVHELARLGLQLSPSAADALVNIARQATGTEEDLNTLAKTLHKMRLDTLKLSNEVSGSTVTGTSFIKHPRDMTLDELECHLVELEAKQLNTRGVLRRLLQLCVRDNRLERAVEIKAKCDELRVQTSAGMLAAIFDLYIKLKDLKRADQTRQLLDRTYPGFLIDEHKLIDYAALLVHGEQLEAAKELLQTRASKHRINGGDYVIKNVWQLLTNVAQLAAKTAPATPTTTAGATRNLTYEIFEFLRQLGYCQAHNALLGPIVREWLLRGDIDAAVVEFQRLAAKYKHTPLQYELLSLLVRLSNGDVDELARFEGCTAAAAQQHLATVTATVSRVHGTANMNSALLLALAESGTEKQLRRLVIDPQFRINHEMLLKNCEHLGQEGAVRTLVRLGRGVRGMQRTIDEQRIYDLLLAQFSKTNNYEAALDLYERLDEDDELKVSQDFLRNLVRLLQLNNVDIPSNIALRAQII</sequence>
<dbReference type="PROSITE" id="PS51375">
    <property type="entry name" value="PPR"/>
    <property type="match status" value="1"/>
</dbReference>
<dbReference type="GO" id="GO:0005739">
    <property type="term" value="C:mitochondrion"/>
    <property type="evidence" value="ECO:0007669"/>
    <property type="project" value="TreeGrafter"/>
</dbReference>
<dbReference type="Proteomes" id="UP000504634">
    <property type="component" value="Unplaced"/>
</dbReference>
<protein>
    <submittedName>
        <fullName evidence="3">Leucine-rich PPR motif-containing protein, mitochondrial</fullName>
    </submittedName>
</protein>
<dbReference type="Gene3D" id="1.25.40.10">
    <property type="entry name" value="Tetratricopeptide repeat domain"/>
    <property type="match status" value="1"/>
</dbReference>